<evidence type="ECO:0000256" key="10">
    <source>
        <dbReference type="SAM" id="Phobius"/>
    </source>
</evidence>
<keyword evidence="4 10" id="KW-1133">Transmembrane helix</keyword>
<dbReference type="GO" id="GO:0043123">
    <property type="term" value="P:positive regulation of canonical NF-kappaB signal transduction"/>
    <property type="evidence" value="ECO:0007669"/>
    <property type="project" value="InterPro"/>
</dbReference>
<dbReference type="GO" id="GO:0005886">
    <property type="term" value="C:plasma membrane"/>
    <property type="evidence" value="ECO:0007669"/>
    <property type="project" value="TreeGrafter"/>
</dbReference>
<dbReference type="GO" id="GO:0038023">
    <property type="term" value="F:signaling receptor activity"/>
    <property type="evidence" value="ECO:0007669"/>
    <property type="project" value="InterPro"/>
</dbReference>
<feature type="transmembrane region" description="Helical" evidence="10">
    <location>
        <begin position="211"/>
        <end position="231"/>
    </location>
</feature>
<dbReference type="Gene3D" id="2.10.50.10">
    <property type="entry name" value="Tumor Necrosis Factor Receptor, subunit A, domain 2"/>
    <property type="match status" value="1"/>
</dbReference>
<keyword evidence="8" id="KW-0325">Glycoprotein</keyword>
<organism evidence="12 13">
    <name type="scientific">Mizuhopecten yessoensis</name>
    <name type="common">Japanese scallop</name>
    <name type="synonym">Patinopecten yessoensis</name>
    <dbReference type="NCBI Taxonomy" id="6573"/>
    <lineage>
        <taxon>Eukaryota</taxon>
        <taxon>Metazoa</taxon>
        <taxon>Spiralia</taxon>
        <taxon>Lophotrochozoa</taxon>
        <taxon>Mollusca</taxon>
        <taxon>Bivalvia</taxon>
        <taxon>Autobranchia</taxon>
        <taxon>Pteriomorphia</taxon>
        <taxon>Pectinida</taxon>
        <taxon>Pectinoidea</taxon>
        <taxon>Pectinidae</taxon>
        <taxon>Mizuhopecten</taxon>
    </lineage>
</organism>
<comment type="caution">
    <text evidence="12">The sequence shown here is derived from an EMBL/GenBank/DDBJ whole genome shotgun (WGS) entry which is preliminary data.</text>
</comment>
<dbReference type="STRING" id="6573.A0A210R5T6"/>
<evidence type="ECO:0000256" key="7">
    <source>
        <dbReference type="ARBA" id="ARBA00023170"/>
    </source>
</evidence>
<keyword evidence="13" id="KW-1185">Reference proteome</keyword>
<dbReference type="InterPro" id="IPR047526">
    <property type="entry name" value="TNR19/27/EDAR"/>
</dbReference>
<reference evidence="12 13" key="1">
    <citation type="journal article" date="2017" name="Nat. Ecol. Evol.">
        <title>Scallop genome provides insights into evolution of bilaterian karyotype and development.</title>
        <authorList>
            <person name="Wang S."/>
            <person name="Zhang J."/>
            <person name="Jiao W."/>
            <person name="Li J."/>
            <person name="Xun X."/>
            <person name="Sun Y."/>
            <person name="Guo X."/>
            <person name="Huan P."/>
            <person name="Dong B."/>
            <person name="Zhang L."/>
            <person name="Hu X."/>
            <person name="Sun X."/>
            <person name="Wang J."/>
            <person name="Zhao C."/>
            <person name="Wang Y."/>
            <person name="Wang D."/>
            <person name="Huang X."/>
            <person name="Wang R."/>
            <person name="Lv J."/>
            <person name="Li Y."/>
            <person name="Zhang Z."/>
            <person name="Liu B."/>
            <person name="Lu W."/>
            <person name="Hui Y."/>
            <person name="Liang J."/>
            <person name="Zhou Z."/>
            <person name="Hou R."/>
            <person name="Li X."/>
            <person name="Liu Y."/>
            <person name="Li H."/>
            <person name="Ning X."/>
            <person name="Lin Y."/>
            <person name="Zhao L."/>
            <person name="Xing Q."/>
            <person name="Dou J."/>
            <person name="Li Y."/>
            <person name="Mao J."/>
            <person name="Guo H."/>
            <person name="Dou H."/>
            <person name="Li T."/>
            <person name="Mu C."/>
            <person name="Jiang W."/>
            <person name="Fu Q."/>
            <person name="Fu X."/>
            <person name="Miao Y."/>
            <person name="Liu J."/>
            <person name="Yu Q."/>
            <person name="Li R."/>
            <person name="Liao H."/>
            <person name="Li X."/>
            <person name="Kong Y."/>
            <person name="Jiang Z."/>
            <person name="Chourrout D."/>
            <person name="Li R."/>
            <person name="Bao Z."/>
        </authorList>
    </citation>
    <scope>NUCLEOTIDE SEQUENCE [LARGE SCALE GENOMIC DNA]</scope>
    <source>
        <strain evidence="12 13">PY_sf001</strain>
    </source>
</reference>
<dbReference type="GO" id="GO:0046330">
    <property type="term" value="P:positive regulation of JNK cascade"/>
    <property type="evidence" value="ECO:0007669"/>
    <property type="project" value="InterPro"/>
</dbReference>
<evidence type="ECO:0000313" key="13">
    <source>
        <dbReference type="Proteomes" id="UP000242188"/>
    </source>
</evidence>
<proteinExistence type="predicted"/>
<dbReference type="OrthoDB" id="6116847at2759"/>
<dbReference type="PANTHER" id="PTHR12120">
    <property type="entry name" value="TNFR-CYS DOMAIN-CONTAINING PROTEIN"/>
    <property type="match status" value="1"/>
</dbReference>
<evidence type="ECO:0000256" key="11">
    <source>
        <dbReference type="SAM" id="SignalP"/>
    </source>
</evidence>
<dbReference type="PANTHER" id="PTHR12120:SF10">
    <property type="entry name" value="TNFR-CYS DOMAIN-CONTAINING PROTEIN"/>
    <property type="match status" value="1"/>
</dbReference>
<keyword evidence="11" id="KW-0732">Signal</keyword>
<feature type="signal peptide" evidence="11">
    <location>
        <begin position="1"/>
        <end position="31"/>
    </location>
</feature>
<evidence type="ECO:0000256" key="3">
    <source>
        <dbReference type="ARBA" id="ARBA00022737"/>
    </source>
</evidence>
<keyword evidence="2 10" id="KW-0812">Transmembrane</keyword>
<gene>
    <name evidence="12" type="ORF">KP79_PYT13234</name>
</gene>
<keyword evidence="3" id="KW-0677">Repeat</keyword>
<accession>A0A210R5T6</accession>
<evidence type="ECO:0000256" key="1">
    <source>
        <dbReference type="ARBA" id="ARBA00004167"/>
    </source>
</evidence>
<keyword evidence="7 12" id="KW-0675">Receptor</keyword>
<evidence type="ECO:0000256" key="5">
    <source>
        <dbReference type="ARBA" id="ARBA00023136"/>
    </source>
</evidence>
<keyword evidence="5 10" id="KW-0472">Membrane</keyword>
<feature type="region of interest" description="Disordered" evidence="9">
    <location>
        <begin position="274"/>
        <end position="296"/>
    </location>
</feature>
<sequence>MAMWMPYQSLHRQYVYLVLISMLVLIPLVCGGKIPYCSPPGKHMFQKGRCVDCPKCVPGQFFNKTKEITVDRVFGSLDCYPCQECPAGKYSNDRRWDEYDGYTCYFHKDCGKRGRVVKTAGTNRTNTVCGECREGYISEDWPILDDNSYCYPCTAKDKNKSACQDFIPSMLTATPFIPANPVNPDEPVNPDDPTAQGTPPENRSEGISMQAVLAVCLIVILLSVIACCLCYRRKQEGNLDTKKGLLAGHDMESDGPKAFSSISTGVSVATTSTDVSADMKSLTKEERQTASSTRLQNDDRYVSAVGNADTRPGQHLRQDKMRSLMFSLGLKQVQIDEVGEGHLISYLNKFIQCKGKEATLLSLNDALIKHEFNVELDALIIELRKKPNNGSVQDSTAAEQTSSSQMINKDLADGLICQDLRF</sequence>
<evidence type="ECO:0000256" key="6">
    <source>
        <dbReference type="ARBA" id="ARBA00023157"/>
    </source>
</evidence>
<evidence type="ECO:0000256" key="9">
    <source>
        <dbReference type="SAM" id="MobiDB-lite"/>
    </source>
</evidence>
<feature type="compositionally biased region" description="Polar residues" evidence="9">
    <location>
        <begin position="195"/>
        <end position="204"/>
    </location>
</feature>
<evidence type="ECO:0000256" key="8">
    <source>
        <dbReference type="ARBA" id="ARBA00023180"/>
    </source>
</evidence>
<feature type="region of interest" description="Disordered" evidence="9">
    <location>
        <begin position="178"/>
        <end position="204"/>
    </location>
</feature>
<feature type="chain" id="PRO_5012577929" evidence="11">
    <location>
        <begin position="32"/>
        <end position="422"/>
    </location>
</feature>
<name>A0A210R5T6_MIZYE</name>
<protein>
    <submittedName>
        <fullName evidence="12">Tumor necrosis factor receptor superfamily member 19L</fullName>
    </submittedName>
</protein>
<dbReference type="Proteomes" id="UP000242188">
    <property type="component" value="Unassembled WGS sequence"/>
</dbReference>
<keyword evidence="6" id="KW-1015">Disulfide bond</keyword>
<evidence type="ECO:0000313" key="12">
    <source>
        <dbReference type="EMBL" id="OWF56251.1"/>
    </source>
</evidence>
<evidence type="ECO:0000256" key="2">
    <source>
        <dbReference type="ARBA" id="ARBA00022692"/>
    </source>
</evidence>
<dbReference type="AlphaFoldDB" id="A0A210R5T6"/>
<comment type="subcellular location">
    <subcellularLocation>
        <location evidence="1">Membrane</location>
        <topology evidence="1">Single-pass membrane protein</topology>
    </subcellularLocation>
</comment>
<evidence type="ECO:0000256" key="4">
    <source>
        <dbReference type="ARBA" id="ARBA00022989"/>
    </source>
</evidence>
<dbReference type="EMBL" id="NEDP02000239">
    <property type="protein sequence ID" value="OWF56251.1"/>
    <property type="molecule type" value="Genomic_DNA"/>
</dbReference>